<dbReference type="Pfam" id="PF09346">
    <property type="entry name" value="SMI1_KNR4"/>
    <property type="match status" value="1"/>
</dbReference>
<dbReference type="InterPro" id="IPR037883">
    <property type="entry name" value="Knr4/Smi1-like_sf"/>
</dbReference>
<evidence type="ECO:0000313" key="3">
    <source>
        <dbReference type="Proteomes" id="UP001595748"/>
    </source>
</evidence>
<accession>A0ABV8A3N7</accession>
<proteinExistence type="predicted"/>
<dbReference type="RefSeq" id="WP_380076007.1">
    <property type="nucleotide sequence ID" value="NZ_JBHRZF010000030.1"/>
</dbReference>
<feature type="domain" description="Knr4/Smi1-like" evidence="1">
    <location>
        <begin position="27"/>
        <end position="164"/>
    </location>
</feature>
<dbReference type="InterPro" id="IPR051873">
    <property type="entry name" value="KNR4/SMI1_regulator"/>
</dbReference>
<sequence>MSEITAVWEKIEQWYAEQGASHLLNPPAIEQEITAAETQLGVSFPDEWRESMLRHNGTAEDGWLYGTLLEVKDIVQRERGWRELLEDGSFDSNVDHDASEGEEATQSGWWVAGWIPLDVDGSSNGSVVDMVPGPHGVEGQILDMDHEVGPSGPQHDSLVEYLQAVLDELESGDYVYHDNGIYDALDAQNDAENEEDS</sequence>
<protein>
    <submittedName>
        <fullName evidence="2">SMI1/KNR4 family protein</fullName>
    </submittedName>
</protein>
<dbReference type="EMBL" id="JBHRZF010000030">
    <property type="protein sequence ID" value="MFC3859846.1"/>
    <property type="molecule type" value="Genomic_DNA"/>
</dbReference>
<dbReference type="Gene3D" id="3.40.1580.10">
    <property type="entry name" value="SMI1/KNR4-like"/>
    <property type="match status" value="1"/>
</dbReference>
<keyword evidence="3" id="KW-1185">Reference proteome</keyword>
<name>A0ABV8A3N7_9DEIO</name>
<dbReference type="SUPFAM" id="SSF160631">
    <property type="entry name" value="SMI1/KNR4-like"/>
    <property type="match status" value="1"/>
</dbReference>
<dbReference type="InterPro" id="IPR018958">
    <property type="entry name" value="Knr4/Smi1-like_dom"/>
</dbReference>
<comment type="caution">
    <text evidence="2">The sequence shown here is derived from an EMBL/GenBank/DDBJ whole genome shotgun (WGS) entry which is preliminary data.</text>
</comment>
<evidence type="ECO:0000259" key="1">
    <source>
        <dbReference type="SMART" id="SM00860"/>
    </source>
</evidence>
<organism evidence="2 3">
    <name type="scientific">Deinococcus antarcticus</name>
    <dbReference type="NCBI Taxonomy" id="1298767"/>
    <lineage>
        <taxon>Bacteria</taxon>
        <taxon>Thermotogati</taxon>
        <taxon>Deinococcota</taxon>
        <taxon>Deinococci</taxon>
        <taxon>Deinococcales</taxon>
        <taxon>Deinococcaceae</taxon>
        <taxon>Deinococcus</taxon>
    </lineage>
</organism>
<dbReference type="SMART" id="SM00860">
    <property type="entry name" value="SMI1_KNR4"/>
    <property type="match status" value="1"/>
</dbReference>
<dbReference type="Proteomes" id="UP001595748">
    <property type="component" value="Unassembled WGS sequence"/>
</dbReference>
<dbReference type="PANTHER" id="PTHR47432:SF1">
    <property type="entry name" value="CELL WALL ASSEMBLY REGULATOR SMI1"/>
    <property type="match status" value="1"/>
</dbReference>
<evidence type="ECO:0000313" key="2">
    <source>
        <dbReference type="EMBL" id="MFC3859846.1"/>
    </source>
</evidence>
<gene>
    <name evidence="2" type="ORF">ACFOPQ_03585</name>
</gene>
<dbReference type="PANTHER" id="PTHR47432">
    <property type="entry name" value="CELL WALL ASSEMBLY REGULATOR SMI1"/>
    <property type="match status" value="1"/>
</dbReference>
<reference evidence="3" key="1">
    <citation type="journal article" date="2019" name="Int. J. Syst. Evol. Microbiol.">
        <title>The Global Catalogue of Microorganisms (GCM) 10K type strain sequencing project: providing services to taxonomists for standard genome sequencing and annotation.</title>
        <authorList>
            <consortium name="The Broad Institute Genomics Platform"/>
            <consortium name="The Broad Institute Genome Sequencing Center for Infectious Disease"/>
            <person name="Wu L."/>
            <person name="Ma J."/>
        </authorList>
    </citation>
    <scope>NUCLEOTIDE SEQUENCE [LARGE SCALE GENOMIC DNA]</scope>
    <source>
        <strain evidence="3">CCTCC AB 2013263</strain>
    </source>
</reference>